<accession>W1DIV5</accession>
<organism evidence="1 2">
    <name type="scientific">Klebsiella pneumoniae IS43</name>
    <dbReference type="NCBI Taxonomy" id="1432552"/>
    <lineage>
        <taxon>Bacteria</taxon>
        <taxon>Pseudomonadati</taxon>
        <taxon>Pseudomonadota</taxon>
        <taxon>Gammaproteobacteria</taxon>
        <taxon>Enterobacterales</taxon>
        <taxon>Enterobacteriaceae</taxon>
        <taxon>Klebsiella/Raoultella group</taxon>
        <taxon>Klebsiella</taxon>
        <taxon>Klebsiella pneumoniae complex</taxon>
    </lineage>
</organism>
<dbReference type="AlphaFoldDB" id="W1DIV5"/>
<evidence type="ECO:0000313" key="1">
    <source>
        <dbReference type="EMBL" id="CDL07994.1"/>
    </source>
</evidence>
<keyword evidence="2" id="KW-1185">Reference proteome</keyword>
<dbReference type="Proteomes" id="UP000019183">
    <property type="component" value="Unassembled WGS sequence"/>
</dbReference>
<evidence type="ECO:0000313" key="2">
    <source>
        <dbReference type="Proteomes" id="UP000019183"/>
    </source>
</evidence>
<dbReference type="AntiFam" id="ANF00095">
    <property type="entry name" value="Shadow ORF (opposite ABC transporters)"/>
</dbReference>
<sequence length="63" mass="7012">MISAAGGFLHPQAKGDVLEHRHMRKQGVALEYGIDVAVFRRNMSDIVIFEMDPSAVDVFPGRQ</sequence>
<name>W1DIV5_KLEPN</name>
<protein>
    <submittedName>
        <fullName evidence="1">Uncharacterized protein</fullName>
    </submittedName>
</protein>
<proteinExistence type="predicted"/>
<comment type="caution">
    <text evidence="1">The sequence shown here is derived from an EMBL/GenBank/DDBJ whole genome shotgun (WGS) entry which is preliminary data.</text>
</comment>
<dbReference type="EMBL" id="CBWK010000134">
    <property type="protein sequence ID" value="CDL07994.1"/>
    <property type="molecule type" value="Genomic_DNA"/>
</dbReference>
<reference evidence="1" key="1">
    <citation type="submission" date="2013-10" db="EMBL/GenBank/DDBJ databases">
        <title>Antibiotic resistance diversity of beta-lactamase producers in the General Hospital Vienna.</title>
        <authorList>
            <person name="Barisic I."/>
            <person name="Mitteregger D."/>
            <person name="Hirschl A.M."/>
            <person name="Noehammer C."/>
            <person name="Wiesinger-Mayr H."/>
        </authorList>
    </citation>
    <scope>NUCLEOTIDE SEQUENCE [LARGE SCALE GENOMIC DNA]</scope>
    <source>
        <strain evidence="1">IS43</strain>
    </source>
</reference>